<dbReference type="PROSITE" id="PS50110">
    <property type="entry name" value="RESPONSE_REGULATORY"/>
    <property type="match status" value="1"/>
</dbReference>
<dbReference type="SMART" id="SM00850">
    <property type="entry name" value="LytTR"/>
    <property type="match status" value="1"/>
</dbReference>
<dbReference type="RefSeq" id="WP_349240843.1">
    <property type="nucleotide sequence ID" value="NZ_JAVTTO010000002.1"/>
</dbReference>
<dbReference type="Gene3D" id="2.40.50.1020">
    <property type="entry name" value="LytTr DNA-binding domain"/>
    <property type="match status" value="1"/>
</dbReference>
<dbReference type="Pfam" id="PF00072">
    <property type="entry name" value="Response_reg"/>
    <property type="match status" value="1"/>
</dbReference>
<dbReference type="EMBL" id="JAVTTO010000002">
    <property type="protein sequence ID" value="MDT7831583.1"/>
    <property type="molecule type" value="Genomic_DNA"/>
</dbReference>
<dbReference type="Pfam" id="PF04397">
    <property type="entry name" value="LytTR"/>
    <property type="match status" value="1"/>
</dbReference>
<evidence type="ECO:0000313" key="5">
    <source>
        <dbReference type="EMBL" id="MDT7831583.1"/>
    </source>
</evidence>
<dbReference type="GO" id="GO:0003677">
    <property type="term" value="F:DNA binding"/>
    <property type="evidence" value="ECO:0007669"/>
    <property type="project" value="UniProtKB-KW"/>
</dbReference>
<dbReference type="PANTHER" id="PTHR48111">
    <property type="entry name" value="REGULATOR OF RPOS"/>
    <property type="match status" value="1"/>
</dbReference>
<dbReference type="SMART" id="SM00448">
    <property type="entry name" value="REC"/>
    <property type="match status" value="1"/>
</dbReference>
<sequence length="250" mass="28801">MKVLIIDDEKSARNLIETMLLDVCPEVKTILKAADLETGIQTIHKEAPEVVFLDVEMPKYSGLRILDFFEDKEVDFQIVFITAYDKYAIEAFKLSAIDYLLKPVDVDELKNAVGKTIRHLGNKKVSSKLENLKKSIQHLKLNTLPLEVPKGISFVSYDDILYFEADAMYTKVHMKDQSIELVSKPLKYFSDQLEGNDFFYKCHRSYLVSLKHIKQFLKQDGGYIVMSNGNNIPIAKNKKEEFMKCIQTLF</sequence>
<dbReference type="InterPro" id="IPR001789">
    <property type="entry name" value="Sig_transdc_resp-reg_receiver"/>
</dbReference>
<keyword evidence="2" id="KW-0597">Phosphoprotein</keyword>
<evidence type="ECO:0000256" key="2">
    <source>
        <dbReference type="PROSITE-ProRule" id="PRU00169"/>
    </source>
</evidence>
<proteinExistence type="predicted"/>
<feature type="domain" description="Response regulatory" evidence="3">
    <location>
        <begin position="2"/>
        <end position="117"/>
    </location>
</feature>
<dbReference type="PROSITE" id="PS50930">
    <property type="entry name" value="HTH_LYTTR"/>
    <property type="match status" value="1"/>
</dbReference>
<dbReference type="PANTHER" id="PTHR48111:SF69">
    <property type="entry name" value="RESPONSE REGULATOR RECEIVER"/>
    <property type="match status" value="1"/>
</dbReference>
<dbReference type="Proteomes" id="UP001257277">
    <property type="component" value="Unassembled WGS sequence"/>
</dbReference>
<name>A0ABU3LDS0_9FLAO</name>
<keyword evidence="6" id="KW-1185">Reference proteome</keyword>
<evidence type="ECO:0000313" key="6">
    <source>
        <dbReference type="Proteomes" id="UP001257277"/>
    </source>
</evidence>
<dbReference type="InterPro" id="IPR007492">
    <property type="entry name" value="LytTR_DNA-bd_dom"/>
</dbReference>
<evidence type="ECO:0000256" key="1">
    <source>
        <dbReference type="ARBA" id="ARBA00023125"/>
    </source>
</evidence>
<feature type="modified residue" description="4-aspartylphosphate" evidence="2">
    <location>
        <position position="54"/>
    </location>
</feature>
<organism evidence="5 6">
    <name type="scientific">Asprobacillus argus</name>
    <dbReference type="NCBI Taxonomy" id="3076534"/>
    <lineage>
        <taxon>Bacteria</taxon>
        <taxon>Pseudomonadati</taxon>
        <taxon>Bacteroidota</taxon>
        <taxon>Flavobacteriia</taxon>
        <taxon>Flavobacteriales</taxon>
        <taxon>Flavobacteriaceae</taxon>
        <taxon>Asprobacillus</taxon>
    </lineage>
</organism>
<reference evidence="5 6" key="1">
    <citation type="submission" date="2023-09" db="EMBL/GenBank/DDBJ databases">
        <title>Novel taxa isolated from Blanes Bay.</title>
        <authorList>
            <person name="Rey-Velasco X."/>
            <person name="Lucena T."/>
        </authorList>
    </citation>
    <scope>NUCLEOTIDE SEQUENCE [LARGE SCALE GENOMIC DNA]</scope>
    <source>
        <strain evidence="5 6">S356</strain>
    </source>
</reference>
<dbReference type="SUPFAM" id="SSF52172">
    <property type="entry name" value="CheY-like"/>
    <property type="match status" value="1"/>
</dbReference>
<dbReference type="Gene3D" id="3.40.50.2300">
    <property type="match status" value="1"/>
</dbReference>
<keyword evidence="1 5" id="KW-0238">DNA-binding</keyword>
<evidence type="ECO:0000259" key="3">
    <source>
        <dbReference type="PROSITE" id="PS50110"/>
    </source>
</evidence>
<accession>A0ABU3LDS0</accession>
<protein>
    <submittedName>
        <fullName evidence="5">LytTR family DNA-binding domain-containing protein</fullName>
    </submittedName>
</protein>
<dbReference type="InterPro" id="IPR039420">
    <property type="entry name" value="WalR-like"/>
</dbReference>
<comment type="caution">
    <text evidence="5">The sequence shown here is derived from an EMBL/GenBank/DDBJ whole genome shotgun (WGS) entry which is preliminary data.</text>
</comment>
<dbReference type="InterPro" id="IPR011006">
    <property type="entry name" value="CheY-like_superfamily"/>
</dbReference>
<feature type="domain" description="HTH LytTR-type" evidence="4">
    <location>
        <begin position="144"/>
        <end position="248"/>
    </location>
</feature>
<gene>
    <name evidence="5" type="ORF">RQM59_04285</name>
</gene>
<evidence type="ECO:0000259" key="4">
    <source>
        <dbReference type="PROSITE" id="PS50930"/>
    </source>
</evidence>